<dbReference type="EMBL" id="KZ303565">
    <property type="protein sequence ID" value="PIA12830.1"/>
    <property type="molecule type" value="Genomic_DNA"/>
</dbReference>
<dbReference type="InterPro" id="IPR027434">
    <property type="entry name" value="Homing_endonucl"/>
</dbReference>
<evidence type="ECO:0000259" key="1">
    <source>
        <dbReference type="Pfam" id="PF00961"/>
    </source>
</evidence>
<dbReference type="PANTHER" id="PTHR36181">
    <property type="entry name" value="INTRON-ENCODED ENDONUCLEASE AI3-RELATED"/>
    <property type="match status" value="1"/>
</dbReference>
<feature type="non-terminal residue" evidence="2">
    <location>
        <position position="128"/>
    </location>
</feature>
<protein>
    <submittedName>
        <fullName evidence="2">Homing endonuclease</fullName>
    </submittedName>
</protein>
<evidence type="ECO:0000313" key="3">
    <source>
        <dbReference type="Proteomes" id="UP000242474"/>
    </source>
</evidence>
<keyword evidence="2" id="KW-0540">Nuclease</keyword>
<dbReference type="InterPro" id="IPR051289">
    <property type="entry name" value="LAGLIDADG_Endonuclease"/>
</dbReference>
<reference evidence="2 3" key="1">
    <citation type="journal article" date="2015" name="Genome Biol. Evol.">
        <title>Phylogenomic analyses indicate that early fungi evolved digesting cell walls of algal ancestors of land plants.</title>
        <authorList>
            <person name="Chang Y."/>
            <person name="Wang S."/>
            <person name="Sekimoto S."/>
            <person name="Aerts A.L."/>
            <person name="Choi C."/>
            <person name="Clum A."/>
            <person name="LaButti K.M."/>
            <person name="Lindquist E.A."/>
            <person name="Yee Ngan C."/>
            <person name="Ohm R.A."/>
            <person name="Salamov A.A."/>
            <person name="Grigoriev I.V."/>
            <person name="Spatafora J.W."/>
            <person name="Berbee M.L."/>
        </authorList>
    </citation>
    <scope>NUCLEOTIDE SEQUENCE [LARGE SCALE GENOMIC DNA]</scope>
    <source>
        <strain evidence="2 3">NRRL 1564</strain>
    </source>
</reference>
<dbReference type="Gene3D" id="3.10.28.10">
    <property type="entry name" value="Homing endonucleases"/>
    <property type="match status" value="1"/>
</dbReference>
<feature type="domain" description="Homing endonuclease LAGLIDADG" evidence="1">
    <location>
        <begin position="2"/>
        <end position="99"/>
    </location>
</feature>
<name>A0A2G5B1E0_COERN</name>
<dbReference type="OrthoDB" id="3705528at2759"/>
<sequence length="128" mass="15329">WLVGFINAEGMFRISNPYFSSDHIQTSLIFQIKLHKDELPLLQWMQNNLFNGGSIRKDDNKVAFIIKKQVIIENILIPIFERFPLNTKKYLDYQDWIKAFPLFKLQSYKEVNNQKFIKSLIMNMNSRR</sequence>
<proteinExistence type="predicted"/>
<evidence type="ECO:0000313" key="2">
    <source>
        <dbReference type="EMBL" id="PIA12830.1"/>
    </source>
</evidence>
<dbReference type="Proteomes" id="UP000242474">
    <property type="component" value="Unassembled WGS sequence"/>
</dbReference>
<feature type="non-terminal residue" evidence="2">
    <location>
        <position position="1"/>
    </location>
</feature>
<keyword evidence="2" id="KW-0378">Hydrolase</keyword>
<dbReference type="PANTHER" id="PTHR36181:SF2">
    <property type="entry name" value="INTRON-ENCODED ENDONUCLEASE AI3-RELATED"/>
    <property type="match status" value="1"/>
</dbReference>
<keyword evidence="2" id="KW-0255">Endonuclease</keyword>
<dbReference type="GO" id="GO:0005739">
    <property type="term" value="C:mitochondrion"/>
    <property type="evidence" value="ECO:0007669"/>
    <property type="project" value="UniProtKB-ARBA"/>
</dbReference>
<dbReference type="AlphaFoldDB" id="A0A2G5B1E0"/>
<keyword evidence="3" id="KW-1185">Reference proteome</keyword>
<accession>A0A2G5B1E0</accession>
<gene>
    <name evidence="2" type="ORF">COEREDRAFT_31704</name>
</gene>
<dbReference type="InterPro" id="IPR004860">
    <property type="entry name" value="LAGLIDADG_dom"/>
</dbReference>
<dbReference type="SUPFAM" id="SSF55608">
    <property type="entry name" value="Homing endonucleases"/>
    <property type="match status" value="1"/>
</dbReference>
<dbReference type="GO" id="GO:0004519">
    <property type="term" value="F:endonuclease activity"/>
    <property type="evidence" value="ECO:0007669"/>
    <property type="project" value="UniProtKB-KW"/>
</dbReference>
<organism evidence="2 3">
    <name type="scientific">Coemansia reversa (strain ATCC 12441 / NRRL 1564)</name>
    <dbReference type="NCBI Taxonomy" id="763665"/>
    <lineage>
        <taxon>Eukaryota</taxon>
        <taxon>Fungi</taxon>
        <taxon>Fungi incertae sedis</taxon>
        <taxon>Zoopagomycota</taxon>
        <taxon>Kickxellomycotina</taxon>
        <taxon>Kickxellomycetes</taxon>
        <taxon>Kickxellales</taxon>
        <taxon>Kickxellaceae</taxon>
        <taxon>Coemansia</taxon>
    </lineage>
</organism>
<dbReference type="Pfam" id="PF00961">
    <property type="entry name" value="LAGLIDADG_1"/>
    <property type="match status" value="1"/>
</dbReference>